<dbReference type="PANTHER" id="PTHR21696">
    <property type="entry name" value="PROTEIN UNC-79 HOMOLOG"/>
    <property type="match status" value="1"/>
</dbReference>
<dbReference type="EMBL" id="KQ434809">
    <property type="protein sequence ID" value="KZC06519.1"/>
    <property type="molecule type" value="Genomic_DNA"/>
</dbReference>
<evidence type="ECO:0000256" key="1">
    <source>
        <dbReference type="SAM" id="MobiDB-lite"/>
    </source>
</evidence>
<feature type="compositionally biased region" description="Polar residues" evidence="1">
    <location>
        <begin position="482"/>
        <end position="491"/>
    </location>
</feature>
<reference evidence="2 3" key="1">
    <citation type="submission" date="2015-07" db="EMBL/GenBank/DDBJ databases">
        <title>The genome of Dufourea novaeangliae.</title>
        <authorList>
            <person name="Pan H."/>
            <person name="Kapheim K."/>
        </authorList>
    </citation>
    <scope>NUCLEOTIDE SEQUENCE [LARGE SCALE GENOMIC DNA]</scope>
    <source>
        <strain evidence="2">0120121106</strain>
        <tissue evidence="2">Whole body</tissue>
    </source>
</reference>
<dbReference type="Proteomes" id="UP000076502">
    <property type="component" value="Unassembled WGS sequence"/>
</dbReference>
<organism evidence="2 3">
    <name type="scientific">Dufourea novaeangliae</name>
    <name type="common">Sweat bee</name>
    <dbReference type="NCBI Taxonomy" id="178035"/>
    <lineage>
        <taxon>Eukaryota</taxon>
        <taxon>Metazoa</taxon>
        <taxon>Ecdysozoa</taxon>
        <taxon>Arthropoda</taxon>
        <taxon>Hexapoda</taxon>
        <taxon>Insecta</taxon>
        <taxon>Pterygota</taxon>
        <taxon>Neoptera</taxon>
        <taxon>Endopterygota</taxon>
        <taxon>Hymenoptera</taxon>
        <taxon>Apocrita</taxon>
        <taxon>Aculeata</taxon>
        <taxon>Apoidea</taxon>
        <taxon>Anthophila</taxon>
        <taxon>Halictidae</taxon>
        <taxon>Rophitinae</taxon>
        <taxon>Dufourea</taxon>
    </lineage>
</organism>
<feature type="compositionally biased region" description="Basic and acidic residues" evidence="1">
    <location>
        <begin position="472"/>
        <end position="481"/>
    </location>
</feature>
<feature type="region of interest" description="Disordered" evidence="1">
    <location>
        <begin position="228"/>
        <end position="262"/>
    </location>
</feature>
<name>A0A154P3J8_DUFNO</name>
<evidence type="ECO:0000313" key="2">
    <source>
        <dbReference type="EMBL" id="KZC06519.1"/>
    </source>
</evidence>
<feature type="compositionally biased region" description="Low complexity" evidence="1">
    <location>
        <begin position="513"/>
        <end position="538"/>
    </location>
</feature>
<protein>
    <submittedName>
        <fullName evidence="2">Protein unc-79 like protein</fullName>
    </submittedName>
</protein>
<dbReference type="OrthoDB" id="6270916at2759"/>
<feature type="compositionally biased region" description="Low complexity" evidence="1">
    <location>
        <begin position="459"/>
        <end position="471"/>
    </location>
</feature>
<proteinExistence type="predicted"/>
<feature type="region of interest" description="Disordered" evidence="1">
    <location>
        <begin position="289"/>
        <end position="345"/>
    </location>
</feature>
<accession>A0A154P3J8</accession>
<dbReference type="PANTHER" id="PTHR21696:SF2">
    <property type="entry name" value="PROTEIN UNC-79 HOMOLOG"/>
    <property type="match status" value="1"/>
</dbReference>
<keyword evidence="3" id="KW-1185">Reference proteome</keyword>
<feature type="region of interest" description="Disordered" evidence="1">
    <location>
        <begin position="451"/>
        <end position="548"/>
    </location>
</feature>
<dbReference type="STRING" id="178035.A0A154P3J8"/>
<gene>
    <name evidence="2" type="ORF">WN55_10430</name>
</gene>
<evidence type="ECO:0000313" key="3">
    <source>
        <dbReference type="Proteomes" id="UP000076502"/>
    </source>
</evidence>
<sequence length="1399" mass="155659">MVDEASALPGCTNKIVDFEEADKETMHLLVFLLMQFLSRQDQAYPTDEKLLSKTQGIVLRHLYLLLGYNQTERTFHTSPQRLRVSPVFNVFLANLPQLLDQNHVMGWVMTPPVLAILQHCPCPPQGVLTTDHQAPTYSLWYLEPQNRRSWLMSLLVILYKCQYGQQPWCNQLQVLIKIVLNTLDMQHHQCKRIPATVVMGGPPSRSRDVSQPSLGVDHDLAVGTIGELNTESPPIRTPMVSVHQRSPGATHGQMETHWEESTTSCRYTNKHSSYSINADDTESELAAIPESPKSDSTLHGSSGGSLGELEESPAAVTRSVSLHGPRTTTTLDPVGKLDWNSQHAGRRSDFTRPTWFLGNEDDSHQPAKSGPQKKWSVHEGVKMMVTSTFLGGQPDFHKYAPMVKALTERVPERTMPEKGILEKTITEKPALEKAAQERNITVQVAFNGETASSKPLPMSTAFATSTTTSQAQKHEAPKEKPSSNSDSPTSKHLSRQKRIEQTVTIASPVSPGQVVTVTSSDQSSSPAVSSISSQITSTENGQLPGWNDVPHPLTTPTVERLLPIGTTSRPSGPRPTQRVLRCEDTYGSPESPLSKMDVLTVSSSFDQNSETCTSASDIASPGSISQLELPKPERLLPVGSQGMCDFGGLVKHVRQALNLHEIDALESPSTVIELLDHDRKAKIRDHVRIQRDNPGRGILTQDGHLSRHAEPWSSSQLQASFDVTSQQAYRADLSMKQSLFRIGDDCIYERCSECGTLKEEYSDEELGLCIINLGTFIHREPSLAAPLLPEILRVVTKVALNAMYPWQSETNMHLPGGAISVAHQFLRCVLHQLAPNGVFVQMFQTHLNESTRMQFFKSVAQALVDFNELNPIAPLQLLLETLNVKKSLPTERLPVILYNIACYLDCLPLEAGLGPGATTWSGLLAQFDNLFRRLVLMLSSIEDTTPLLRIMISLLKVPGIQQSKGMLDPFAKILSYAIQNSTLKYSYLTDLCYLCHRGFTRDRDKHFFGRTIVFELIQAIKFKITIPDSNFLLLLHFVLQDIGGSLPNTIALENIQTDVSPIYNTNASESLKSQLTDVLDFLADFHTLSKVKSYSKGMQAGLNEDTLGGILKCGLAQYVALEITRGNNRENRAVIRYLPWLNSAPSVLQQGAREYVDCIGHIRLLSWLLLGSLTHTAMFSGNNNAHNHGPSIPTAQPIPQETSCHVADHVQAIFSGFPEQSKESKASVLHMSSLFHAFILCQASLRTALWTMYLEELSKNNPSNSEGHNVTMNILLEFWGKITPCILQLVDYNRVLAEMVNLHFLSLLEALLECGSILLSKLLPLWSPILHSHHVQLPGHLQVRLQNCRDFPPNKMAEHFTSSRRESNATLLRWLHRLQFKMGQIEMQSSTATLQFYSI</sequence>
<dbReference type="InterPro" id="IPR024855">
    <property type="entry name" value="UNC79"/>
</dbReference>